<reference evidence="1 3" key="2">
    <citation type="journal article" date="2014" name="BMC Genomics">
        <title>An improved genome release (version Mt4.0) for the model legume Medicago truncatula.</title>
        <authorList>
            <person name="Tang H."/>
            <person name="Krishnakumar V."/>
            <person name="Bidwell S."/>
            <person name="Rosen B."/>
            <person name="Chan A."/>
            <person name="Zhou S."/>
            <person name="Gentzbittel L."/>
            <person name="Childs K.L."/>
            <person name="Yandell M."/>
            <person name="Gundlach H."/>
            <person name="Mayer K.F."/>
            <person name="Schwartz D.C."/>
            <person name="Town C.D."/>
        </authorList>
    </citation>
    <scope>GENOME REANNOTATION</scope>
    <source>
        <strain evidence="2 3">cv. Jemalong A17</strain>
    </source>
</reference>
<accession>A0A0C3V4W3</accession>
<dbReference type="HOGENOM" id="CLU_2281588_0_0_1"/>
<dbReference type="PaxDb" id="3880-AES66403"/>
<evidence type="ECO:0000313" key="3">
    <source>
        <dbReference type="Proteomes" id="UP000002051"/>
    </source>
</evidence>
<sequence>MVQHQICIASQTSSRGICLALLLATIDFFESNTKRLRETKSKEEDIDECLRWREGRVKKDGMVDESVQKVYEECVTLSQSSQTFSCRHILSKALNTVSILVV</sequence>
<organism evidence="1 3">
    <name type="scientific">Medicago truncatula</name>
    <name type="common">Barrel medic</name>
    <name type="synonym">Medicago tribuloides</name>
    <dbReference type="NCBI Taxonomy" id="3880"/>
    <lineage>
        <taxon>Eukaryota</taxon>
        <taxon>Viridiplantae</taxon>
        <taxon>Streptophyta</taxon>
        <taxon>Embryophyta</taxon>
        <taxon>Tracheophyta</taxon>
        <taxon>Spermatophyta</taxon>
        <taxon>Magnoliopsida</taxon>
        <taxon>eudicotyledons</taxon>
        <taxon>Gunneridae</taxon>
        <taxon>Pentapetalae</taxon>
        <taxon>rosids</taxon>
        <taxon>fabids</taxon>
        <taxon>Fabales</taxon>
        <taxon>Fabaceae</taxon>
        <taxon>Papilionoideae</taxon>
        <taxon>50 kb inversion clade</taxon>
        <taxon>NPAAA clade</taxon>
        <taxon>Hologalegina</taxon>
        <taxon>IRL clade</taxon>
        <taxon>Trifolieae</taxon>
        <taxon>Medicago</taxon>
    </lineage>
</organism>
<proteinExistence type="predicted"/>
<dbReference type="EnsemblPlants" id="AES66403">
    <property type="protein sequence ID" value="AES66403"/>
    <property type="gene ID" value="MTR_2g068890"/>
</dbReference>
<keyword evidence="3" id="KW-1185">Reference proteome</keyword>
<dbReference type="EMBL" id="CM001218">
    <property type="protein sequence ID" value="AES66403.2"/>
    <property type="molecule type" value="Genomic_DNA"/>
</dbReference>
<dbReference type="Proteomes" id="UP000002051">
    <property type="component" value="Chromosome 2"/>
</dbReference>
<protein>
    <submittedName>
        <fullName evidence="1 2">Uncharacterized protein</fullName>
    </submittedName>
</protein>
<gene>
    <name evidence="1" type="ordered locus">MTR_2g068890</name>
</gene>
<reference evidence="1 3" key="1">
    <citation type="journal article" date="2011" name="Nature">
        <title>The Medicago genome provides insight into the evolution of rhizobial symbioses.</title>
        <authorList>
            <person name="Young N.D."/>
            <person name="Debelle F."/>
            <person name="Oldroyd G.E."/>
            <person name="Geurts R."/>
            <person name="Cannon S.B."/>
            <person name="Udvardi M.K."/>
            <person name="Benedito V.A."/>
            <person name="Mayer K.F."/>
            <person name="Gouzy J."/>
            <person name="Schoof H."/>
            <person name="Van de Peer Y."/>
            <person name="Proost S."/>
            <person name="Cook D.R."/>
            <person name="Meyers B.C."/>
            <person name="Spannagl M."/>
            <person name="Cheung F."/>
            <person name="De Mita S."/>
            <person name="Krishnakumar V."/>
            <person name="Gundlach H."/>
            <person name="Zhou S."/>
            <person name="Mudge J."/>
            <person name="Bharti A.K."/>
            <person name="Murray J.D."/>
            <person name="Naoumkina M.A."/>
            <person name="Rosen B."/>
            <person name="Silverstein K.A."/>
            <person name="Tang H."/>
            <person name="Rombauts S."/>
            <person name="Zhao P.X."/>
            <person name="Zhou P."/>
            <person name="Barbe V."/>
            <person name="Bardou P."/>
            <person name="Bechner M."/>
            <person name="Bellec A."/>
            <person name="Berger A."/>
            <person name="Berges H."/>
            <person name="Bidwell S."/>
            <person name="Bisseling T."/>
            <person name="Choisne N."/>
            <person name="Couloux A."/>
            <person name="Denny R."/>
            <person name="Deshpande S."/>
            <person name="Dai X."/>
            <person name="Doyle J.J."/>
            <person name="Dudez A.M."/>
            <person name="Farmer A.D."/>
            <person name="Fouteau S."/>
            <person name="Franken C."/>
            <person name="Gibelin C."/>
            <person name="Gish J."/>
            <person name="Goldstein S."/>
            <person name="Gonzalez A.J."/>
            <person name="Green P.J."/>
            <person name="Hallab A."/>
            <person name="Hartog M."/>
            <person name="Hua A."/>
            <person name="Humphray S.J."/>
            <person name="Jeong D.H."/>
            <person name="Jing Y."/>
            <person name="Jocker A."/>
            <person name="Kenton S.M."/>
            <person name="Kim D.J."/>
            <person name="Klee K."/>
            <person name="Lai H."/>
            <person name="Lang C."/>
            <person name="Lin S."/>
            <person name="Macmil S.L."/>
            <person name="Magdelenat G."/>
            <person name="Matthews L."/>
            <person name="McCorrison J."/>
            <person name="Monaghan E.L."/>
            <person name="Mun J.H."/>
            <person name="Najar F.Z."/>
            <person name="Nicholson C."/>
            <person name="Noirot C."/>
            <person name="O'Bleness M."/>
            <person name="Paule C.R."/>
            <person name="Poulain J."/>
            <person name="Prion F."/>
            <person name="Qin B."/>
            <person name="Qu C."/>
            <person name="Retzel E.F."/>
            <person name="Riddle C."/>
            <person name="Sallet E."/>
            <person name="Samain S."/>
            <person name="Samson N."/>
            <person name="Sanders I."/>
            <person name="Saurat O."/>
            <person name="Scarpelli C."/>
            <person name="Schiex T."/>
            <person name="Segurens B."/>
            <person name="Severin A.J."/>
            <person name="Sherrier D.J."/>
            <person name="Shi R."/>
            <person name="Sims S."/>
            <person name="Singer S.R."/>
            <person name="Sinharoy S."/>
            <person name="Sterck L."/>
            <person name="Viollet A."/>
            <person name="Wang B.B."/>
            <person name="Wang K."/>
            <person name="Wang M."/>
            <person name="Wang X."/>
            <person name="Warfsmann J."/>
            <person name="Weissenbach J."/>
            <person name="White D.D."/>
            <person name="White J.D."/>
            <person name="Wiley G.B."/>
            <person name="Wincker P."/>
            <person name="Xing Y."/>
            <person name="Yang L."/>
            <person name="Yao Z."/>
            <person name="Ying F."/>
            <person name="Zhai J."/>
            <person name="Zhou L."/>
            <person name="Zuber A."/>
            <person name="Denarie J."/>
            <person name="Dixon R.A."/>
            <person name="May G.D."/>
            <person name="Schwartz D.C."/>
            <person name="Rogers J."/>
            <person name="Quetier F."/>
            <person name="Town C.D."/>
            <person name="Roe B.A."/>
        </authorList>
    </citation>
    <scope>NUCLEOTIDE SEQUENCE [LARGE SCALE GENOMIC DNA]</scope>
    <source>
        <strain evidence="1">A17</strain>
        <strain evidence="2 3">cv. Jemalong A17</strain>
    </source>
</reference>
<reference evidence="2" key="3">
    <citation type="submission" date="2015-04" db="UniProtKB">
        <authorList>
            <consortium name="EnsemblPlants"/>
        </authorList>
    </citation>
    <scope>IDENTIFICATION</scope>
    <source>
        <strain evidence="2">cv. Jemalong A17</strain>
    </source>
</reference>
<dbReference type="AlphaFoldDB" id="G7IGZ9"/>
<accession>G7IGZ9</accession>
<evidence type="ECO:0000313" key="1">
    <source>
        <dbReference type="EMBL" id="AES66403.2"/>
    </source>
</evidence>
<evidence type="ECO:0000313" key="2">
    <source>
        <dbReference type="EnsemblPlants" id="AES66403"/>
    </source>
</evidence>
<name>G7IGZ9_MEDTR</name>